<reference evidence="7" key="1">
    <citation type="submission" date="2013-12" db="EMBL/GenBank/DDBJ databases">
        <title>The Genome Sequence of Aphanomyces invadans NJM9701.</title>
        <authorList>
            <consortium name="The Broad Institute Genomics Platform"/>
            <person name="Russ C."/>
            <person name="Tyler B."/>
            <person name="van West P."/>
            <person name="Dieguez-Uribeondo J."/>
            <person name="Young S.K."/>
            <person name="Zeng Q."/>
            <person name="Gargeya S."/>
            <person name="Fitzgerald M."/>
            <person name="Abouelleil A."/>
            <person name="Alvarado L."/>
            <person name="Chapman S.B."/>
            <person name="Gainer-Dewar J."/>
            <person name="Goldberg J."/>
            <person name="Griggs A."/>
            <person name="Gujja S."/>
            <person name="Hansen M."/>
            <person name="Howarth C."/>
            <person name="Imamovic A."/>
            <person name="Ireland A."/>
            <person name="Larimer J."/>
            <person name="McCowan C."/>
            <person name="Murphy C."/>
            <person name="Pearson M."/>
            <person name="Poon T.W."/>
            <person name="Priest M."/>
            <person name="Roberts A."/>
            <person name="Saif S."/>
            <person name="Shea T."/>
            <person name="Sykes S."/>
            <person name="Wortman J."/>
            <person name="Nusbaum C."/>
            <person name="Birren B."/>
        </authorList>
    </citation>
    <scope>NUCLEOTIDE SEQUENCE [LARGE SCALE GENOMIC DNA]</scope>
    <source>
        <strain evidence="7">NJM9701</strain>
    </source>
</reference>
<dbReference type="SUPFAM" id="SSF90209">
    <property type="entry name" value="Ran binding protein zinc finger-like"/>
    <property type="match status" value="1"/>
</dbReference>
<feature type="domain" description="RanBP2-type" evidence="6">
    <location>
        <begin position="97"/>
        <end position="126"/>
    </location>
</feature>
<gene>
    <name evidence="7" type="ORF">H310_14584</name>
</gene>
<dbReference type="Gene3D" id="2.30.30.380">
    <property type="entry name" value="Zn-finger domain of Sec23/24"/>
    <property type="match status" value="1"/>
</dbReference>
<dbReference type="GeneID" id="20091634"/>
<dbReference type="EMBL" id="KI914026">
    <property type="protein sequence ID" value="ETV90691.1"/>
    <property type="molecule type" value="Genomic_DNA"/>
</dbReference>
<dbReference type="InterPro" id="IPR036443">
    <property type="entry name" value="Znf_RanBP2_sf"/>
</dbReference>
<dbReference type="AlphaFoldDB" id="A0A024TAP7"/>
<dbReference type="eggNOG" id="ENOG502S6GX">
    <property type="taxonomic scope" value="Eukaryota"/>
</dbReference>
<keyword evidence="2 4" id="KW-0863">Zinc-finger</keyword>
<dbReference type="SMART" id="SM00547">
    <property type="entry name" value="ZnF_RBZ"/>
    <property type="match status" value="3"/>
</dbReference>
<accession>A0A024TAP7</accession>
<dbReference type="PROSITE" id="PS50199">
    <property type="entry name" value="ZF_RANBP2_2"/>
    <property type="match status" value="1"/>
</dbReference>
<dbReference type="InterPro" id="IPR001876">
    <property type="entry name" value="Znf_RanBP2"/>
</dbReference>
<organism evidence="7">
    <name type="scientific">Aphanomyces invadans</name>
    <dbReference type="NCBI Taxonomy" id="157072"/>
    <lineage>
        <taxon>Eukaryota</taxon>
        <taxon>Sar</taxon>
        <taxon>Stramenopiles</taxon>
        <taxon>Oomycota</taxon>
        <taxon>Saprolegniomycetes</taxon>
        <taxon>Saprolegniales</taxon>
        <taxon>Verrucalvaceae</taxon>
        <taxon>Aphanomyces</taxon>
    </lineage>
</organism>
<evidence type="ECO:0000256" key="1">
    <source>
        <dbReference type="ARBA" id="ARBA00022723"/>
    </source>
</evidence>
<feature type="region of interest" description="Disordered" evidence="5">
    <location>
        <begin position="268"/>
        <end position="300"/>
    </location>
</feature>
<dbReference type="VEuPathDB" id="FungiDB:H310_14584"/>
<dbReference type="RefSeq" id="XP_008880688.1">
    <property type="nucleotide sequence ID" value="XM_008882466.1"/>
</dbReference>
<feature type="compositionally biased region" description="Polar residues" evidence="5">
    <location>
        <begin position="384"/>
        <end position="395"/>
    </location>
</feature>
<evidence type="ECO:0000256" key="2">
    <source>
        <dbReference type="ARBA" id="ARBA00022771"/>
    </source>
</evidence>
<dbReference type="PROSITE" id="PS01358">
    <property type="entry name" value="ZF_RANBP2_1"/>
    <property type="match status" value="1"/>
</dbReference>
<keyword evidence="3" id="KW-0862">Zinc</keyword>
<protein>
    <recommendedName>
        <fullName evidence="6">RanBP2-type domain-containing protein</fullName>
    </recommendedName>
</protein>
<dbReference type="GO" id="GO:0008270">
    <property type="term" value="F:zinc ion binding"/>
    <property type="evidence" value="ECO:0007669"/>
    <property type="project" value="UniProtKB-KW"/>
</dbReference>
<evidence type="ECO:0000256" key="4">
    <source>
        <dbReference type="PROSITE-ProRule" id="PRU00322"/>
    </source>
</evidence>
<sequence length="447" mass="48294">MLPRPKRFFFGEIVQKDQKTNVLEEGDITHLTIVHQAMPLLPAADLDSSYAMAKLQMDESASQGSTCPTCTFINKPGSALCAMCEQFIGPRAHAIHNDGSWSCGSCEHHNASGMQECYYCDAPYVSAVASAAPLTIYCSRCGVRNSGTAGTCISCNHVLLSKFESLKHEWSDTTNQVARELGLHVKVKCPGCMKVCNVPSSACFRCGACGVCFAAPSVGSVTSFHVARLTRSLSSSVLTLFQKTDPVDDDMAKSKMTMSRALMSLFQQDGSSDEEDDNYLFGPPRHSTPPPSATSTGRPATDIPIGIRIPNASDDDYLSTQSSHRVVVVDGVQLPPPPSQNLPLDVMETFVAPPPMRKSKSAPTALSLSYERDWDLRYDTSRLSPVSSAQSSSRGSWVRPPLSDADNDADESKEELDDQDILASLRLSSNSQPDGGFNVPNADTIHI</sequence>
<name>A0A024TAP7_9STRA</name>
<proteinExistence type="predicted"/>
<evidence type="ECO:0000256" key="3">
    <source>
        <dbReference type="ARBA" id="ARBA00022833"/>
    </source>
</evidence>
<feature type="region of interest" description="Disordered" evidence="5">
    <location>
        <begin position="384"/>
        <end position="447"/>
    </location>
</feature>
<dbReference type="OrthoDB" id="70846at2759"/>
<evidence type="ECO:0000259" key="6">
    <source>
        <dbReference type="PROSITE" id="PS50199"/>
    </source>
</evidence>
<evidence type="ECO:0000256" key="5">
    <source>
        <dbReference type="SAM" id="MobiDB-lite"/>
    </source>
</evidence>
<keyword evidence="1" id="KW-0479">Metal-binding</keyword>
<feature type="compositionally biased region" description="Acidic residues" evidence="5">
    <location>
        <begin position="405"/>
        <end position="420"/>
    </location>
</feature>
<evidence type="ECO:0000313" key="7">
    <source>
        <dbReference type="EMBL" id="ETV90691.1"/>
    </source>
</evidence>